<gene>
    <name evidence="11" type="ORF">SAMN04487752_2430</name>
</gene>
<dbReference type="GO" id="GO:0005829">
    <property type="term" value="C:cytosol"/>
    <property type="evidence" value="ECO:0007669"/>
    <property type="project" value="TreeGrafter"/>
</dbReference>
<dbReference type="OrthoDB" id="2139724at2"/>
<dbReference type="GO" id="GO:0032153">
    <property type="term" value="C:cell division site"/>
    <property type="evidence" value="ECO:0007669"/>
    <property type="project" value="TreeGrafter"/>
</dbReference>
<comment type="subunit">
    <text evidence="8">Homodimer. Interacts with FtsZ.</text>
</comment>
<dbReference type="Gene3D" id="6.10.250.790">
    <property type="match status" value="1"/>
</dbReference>
<evidence type="ECO:0000256" key="4">
    <source>
        <dbReference type="ARBA" id="ARBA00022618"/>
    </source>
</evidence>
<comment type="function">
    <text evidence="7">Activator of cell division through the inhibition of FtsZ GTPase activity, therefore promoting FtsZ assembly into bundles of protofilaments necessary for the formation of the division Z ring. It is recruited early at mid-cell but it is not essential for cell division.</text>
</comment>
<sequence length="98" mass="11223">MLKGKIRYKTTIAGRPYTIIGARPEEHMRSVSKMVNEQMQQIESLSKGLDPERRAVLVAVNAVSDQIELQIKLDAMQKELAELEKKLQKDQESKINEE</sequence>
<feature type="coiled-coil region" evidence="10">
    <location>
        <begin position="66"/>
        <end position="93"/>
    </location>
</feature>
<dbReference type="GO" id="GO:0043093">
    <property type="term" value="P:FtsZ-dependent cytokinesis"/>
    <property type="evidence" value="ECO:0007669"/>
    <property type="project" value="TreeGrafter"/>
</dbReference>
<dbReference type="RefSeq" id="WP_035021728.1">
    <property type="nucleotide sequence ID" value="NZ_CP084916.1"/>
</dbReference>
<evidence type="ECO:0000256" key="3">
    <source>
        <dbReference type="ARBA" id="ARBA00022490"/>
    </source>
</evidence>
<dbReference type="InterPro" id="IPR036192">
    <property type="entry name" value="Cell_div_ZapA-like_sf"/>
</dbReference>
<keyword evidence="4 11" id="KW-0132">Cell division</keyword>
<dbReference type="Proteomes" id="UP000199481">
    <property type="component" value="Unassembled WGS sequence"/>
</dbReference>
<evidence type="ECO:0000256" key="2">
    <source>
        <dbReference type="ARBA" id="ARBA00015195"/>
    </source>
</evidence>
<name>A0A1H1B536_9LACT</name>
<dbReference type="InterPro" id="IPR053712">
    <property type="entry name" value="Bac_CellDiv_Activator"/>
</dbReference>
<dbReference type="GO" id="GO:0000921">
    <property type="term" value="P:septin ring assembly"/>
    <property type="evidence" value="ECO:0007669"/>
    <property type="project" value="TreeGrafter"/>
</dbReference>
<reference evidence="12" key="1">
    <citation type="submission" date="2016-10" db="EMBL/GenBank/DDBJ databases">
        <authorList>
            <person name="Varghese N."/>
            <person name="Submissions S."/>
        </authorList>
    </citation>
    <scope>NUCLEOTIDE SEQUENCE [LARGE SCALE GENOMIC DNA]</scope>
    <source>
        <strain evidence="12">MPL-11</strain>
    </source>
</reference>
<keyword evidence="12" id="KW-1185">Reference proteome</keyword>
<evidence type="ECO:0000256" key="7">
    <source>
        <dbReference type="ARBA" id="ARBA00024910"/>
    </source>
</evidence>
<evidence type="ECO:0000256" key="6">
    <source>
        <dbReference type="ARBA" id="ARBA00023306"/>
    </source>
</evidence>
<evidence type="ECO:0000256" key="10">
    <source>
        <dbReference type="SAM" id="Coils"/>
    </source>
</evidence>
<organism evidence="11 12">
    <name type="scientific">Carnobacterium viridans</name>
    <dbReference type="NCBI Taxonomy" id="174587"/>
    <lineage>
        <taxon>Bacteria</taxon>
        <taxon>Bacillati</taxon>
        <taxon>Bacillota</taxon>
        <taxon>Bacilli</taxon>
        <taxon>Lactobacillales</taxon>
        <taxon>Carnobacteriaceae</taxon>
        <taxon>Carnobacterium</taxon>
    </lineage>
</organism>
<accession>A0A1H1B536</accession>
<evidence type="ECO:0000313" key="12">
    <source>
        <dbReference type="Proteomes" id="UP000199481"/>
    </source>
</evidence>
<dbReference type="EMBL" id="FNJW01000008">
    <property type="protein sequence ID" value="SDQ47034.1"/>
    <property type="molecule type" value="Genomic_DNA"/>
</dbReference>
<dbReference type="SUPFAM" id="SSF102829">
    <property type="entry name" value="Cell division protein ZapA-like"/>
    <property type="match status" value="1"/>
</dbReference>
<evidence type="ECO:0000313" key="11">
    <source>
        <dbReference type="EMBL" id="SDQ47034.1"/>
    </source>
</evidence>
<dbReference type="AlphaFoldDB" id="A0A1H1B536"/>
<keyword evidence="6" id="KW-0131">Cell cycle</keyword>
<dbReference type="Pfam" id="PF05164">
    <property type="entry name" value="ZapA"/>
    <property type="match status" value="1"/>
</dbReference>
<evidence type="ECO:0000256" key="8">
    <source>
        <dbReference type="ARBA" id="ARBA00026068"/>
    </source>
</evidence>
<dbReference type="GO" id="GO:0030428">
    <property type="term" value="C:cell septum"/>
    <property type="evidence" value="ECO:0007669"/>
    <property type="project" value="TreeGrafter"/>
</dbReference>
<proteinExistence type="predicted"/>
<comment type="subcellular location">
    <subcellularLocation>
        <location evidence="1">Cytoplasm</location>
    </subcellularLocation>
</comment>
<keyword evidence="3" id="KW-0963">Cytoplasm</keyword>
<evidence type="ECO:0000256" key="1">
    <source>
        <dbReference type="ARBA" id="ARBA00004496"/>
    </source>
</evidence>
<dbReference type="PANTHER" id="PTHR34981">
    <property type="entry name" value="CELL DIVISION PROTEIN ZAPA"/>
    <property type="match status" value="1"/>
</dbReference>
<dbReference type="InterPro" id="IPR007838">
    <property type="entry name" value="Cell_div_ZapA-like"/>
</dbReference>
<evidence type="ECO:0000256" key="5">
    <source>
        <dbReference type="ARBA" id="ARBA00023210"/>
    </source>
</evidence>
<protein>
    <recommendedName>
        <fullName evidence="2">Cell division protein ZapA</fullName>
    </recommendedName>
    <alternativeName>
        <fullName evidence="9">Z ring-associated protein ZapA</fullName>
    </alternativeName>
</protein>
<dbReference type="GO" id="GO:0000917">
    <property type="term" value="P:division septum assembly"/>
    <property type="evidence" value="ECO:0007669"/>
    <property type="project" value="UniProtKB-KW"/>
</dbReference>
<keyword evidence="10" id="KW-0175">Coiled coil</keyword>
<keyword evidence="5" id="KW-0717">Septation</keyword>
<evidence type="ECO:0000256" key="9">
    <source>
        <dbReference type="ARBA" id="ARBA00033158"/>
    </source>
</evidence>
<dbReference type="PANTHER" id="PTHR34981:SF1">
    <property type="entry name" value="CELL DIVISION PROTEIN ZAPA"/>
    <property type="match status" value="1"/>
</dbReference>